<keyword evidence="3" id="KW-0720">Serine protease</keyword>
<organism evidence="5 6">
    <name type="scientific">Aquibacillus koreensis</name>
    <dbReference type="NCBI Taxonomy" id="279446"/>
    <lineage>
        <taxon>Bacteria</taxon>
        <taxon>Bacillati</taxon>
        <taxon>Bacillota</taxon>
        <taxon>Bacilli</taxon>
        <taxon>Bacillales</taxon>
        <taxon>Bacillaceae</taxon>
        <taxon>Aquibacillus</taxon>
    </lineage>
</organism>
<evidence type="ECO:0000256" key="3">
    <source>
        <dbReference type="ARBA" id="ARBA00022825"/>
    </source>
</evidence>
<proteinExistence type="predicted"/>
<keyword evidence="2" id="KW-0378">Hydrolase</keyword>
<dbReference type="Gene3D" id="2.40.10.120">
    <property type="match status" value="1"/>
</dbReference>
<evidence type="ECO:0000313" key="6">
    <source>
        <dbReference type="Proteomes" id="UP001145072"/>
    </source>
</evidence>
<dbReference type="InterPro" id="IPR001940">
    <property type="entry name" value="Peptidase_S1C"/>
</dbReference>
<keyword evidence="6" id="KW-1185">Reference proteome</keyword>
<keyword evidence="4" id="KW-0812">Transmembrane</keyword>
<evidence type="ECO:0000256" key="1">
    <source>
        <dbReference type="ARBA" id="ARBA00022670"/>
    </source>
</evidence>
<dbReference type="InterPro" id="IPR009003">
    <property type="entry name" value="Peptidase_S1_PA"/>
</dbReference>
<dbReference type="PANTHER" id="PTHR43343">
    <property type="entry name" value="PEPTIDASE S12"/>
    <property type="match status" value="1"/>
</dbReference>
<dbReference type="Proteomes" id="UP001145072">
    <property type="component" value="Unassembled WGS sequence"/>
</dbReference>
<dbReference type="SUPFAM" id="SSF50494">
    <property type="entry name" value="Trypsin-like serine proteases"/>
    <property type="match status" value="1"/>
</dbReference>
<protein>
    <submittedName>
        <fullName evidence="5">S1C family serine protease</fullName>
    </submittedName>
</protein>
<gene>
    <name evidence="5" type="ORF">NC661_09815</name>
</gene>
<evidence type="ECO:0000313" key="5">
    <source>
        <dbReference type="EMBL" id="MDC3420664.1"/>
    </source>
</evidence>
<dbReference type="AlphaFoldDB" id="A0A9X3WNW2"/>
<accession>A0A9X3WNW2</accession>
<reference evidence="5" key="1">
    <citation type="submission" date="2022-06" db="EMBL/GenBank/DDBJ databases">
        <title>Aquibacillus sp. a new bacterium isolated from soil saline samples.</title>
        <authorList>
            <person name="Galisteo C."/>
            <person name="De La Haba R."/>
            <person name="Sanchez-Porro C."/>
            <person name="Ventosa A."/>
        </authorList>
    </citation>
    <scope>NUCLEOTIDE SEQUENCE</scope>
    <source>
        <strain evidence="5">JCM 12387</strain>
    </source>
</reference>
<dbReference type="EMBL" id="JAMQJZ010000006">
    <property type="protein sequence ID" value="MDC3420664.1"/>
    <property type="molecule type" value="Genomic_DNA"/>
</dbReference>
<comment type="caution">
    <text evidence="5">The sequence shown here is derived from an EMBL/GenBank/DDBJ whole genome shotgun (WGS) entry which is preliminary data.</text>
</comment>
<keyword evidence="4" id="KW-0472">Membrane</keyword>
<sequence length="381" mass="41977">MIQKHIILPILFSLVIIALSIGAMIFIQSQWKQESISVKNTLVTQVTEAEGNKDLKSIIHEAQKNVVQIEASTETSNKIGSGFLYNNKGDIITNAHVVKDATYITIKMANAQTYPAAIVGVGDKTDIAVIRVPQLANQSPAIVDDAYDAEIGDEIIAVGSPLGFQNSVTLGIVSGTNRTFSIDGFDYENVYQISANITNGNSGGPLISRNTGKVIAINSAGAEEGGIGFSIPIHKVLDQVNKWSNQAKDQDLVYSDSMSIDHPNPTQLEDDAKYIINYFFDSLAIRDYINAYALLGSEWQTKTNYQSFRSGYIHIVDTKISNMDSNYLENENQVKVTLVAENTIRNANQQTNKEVREHTFYIGYENDQLKIINGDKTLAQQ</sequence>
<dbReference type="GO" id="GO:0006508">
    <property type="term" value="P:proteolysis"/>
    <property type="evidence" value="ECO:0007669"/>
    <property type="project" value="UniProtKB-KW"/>
</dbReference>
<keyword evidence="4" id="KW-1133">Transmembrane helix</keyword>
<dbReference type="PRINTS" id="PR00834">
    <property type="entry name" value="PROTEASES2C"/>
</dbReference>
<evidence type="ECO:0000256" key="2">
    <source>
        <dbReference type="ARBA" id="ARBA00022801"/>
    </source>
</evidence>
<keyword evidence="1 5" id="KW-0645">Protease</keyword>
<dbReference type="PANTHER" id="PTHR43343:SF3">
    <property type="entry name" value="PROTEASE DO-LIKE 8, CHLOROPLASTIC"/>
    <property type="match status" value="1"/>
</dbReference>
<dbReference type="GO" id="GO:0004252">
    <property type="term" value="F:serine-type endopeptidase activity"/>
    <property type="evidence" value="ECO:0007669"/>
    <property type="project" value="InterPro"/>
</dbReference>
<dbReference type="RefSeq" id="WP_259865877.1">
    <property type="nucleotide sequence ID" value="NZ_JAMQJZ010000006.1"/>
</dbReference>
<dbReference type="InterPro" id="IPR051201">
    <property type="entry name" value="Chloro_Bact_Ser_Proteases"/>
</dbReference>
<dbReference type="Pfam" id="PF13365">
    <property type="entry name" value="Trypsin_2"/>
    <property type="match status" value="1"/>
</dbReference>
<evidence type="ECO:0000256" key="4">
    <source>
        <dbReference type="SAM" id="Phobius"/>
    </source>
</evidence>
<name>A0A9X3WNW2_9BACI</name>
<feature type="transmembrane region" description="Helical" evidence="4">
    <location>
        <begin position="6"/>
        <end position="27"/>
    </location>
</feature>